<dbReference type="AlphaFoldDB" id="A0A7J6SF30"/>
<accession>A0A7J6SF30</accession>
<sequence length="322" mass="36802">KPESAGNCIDLVITRKQQVNMIEKMQIKKPQFITTDHKIVTARIGLHLNHNYLGKKPRKFQASWLEDASTRPRLLESLDQEMAKLLKEKRDDMVKSDLDTAWRTFKNSLLNSSHSSRSNAGYRERSNNLRPGVRPSRARMRQERRSAFRKAVGDIKNSSLYNQRSIWTILRRELDVKGCKTAIPDHLRAEDFATYMQKLYSAENVTVSHSDEDVRDKSYPSSSSTTPAGPDHIADYADCNLDPLPLPEPITFDEVHHAASRLKKGRSPGVDGISSDLIRQSEVLQRWVYELCSKCFEVESQPSEWLRSKVTLIKKAGKPPNE</sequence>
<feature type="compositionally biased region" description="Basic and acidic residues" evidence="1">
    <location>
        <begin position="209"/>
        <end position="218"/>
    </location>
</feature>
<gene>
    <name evidence="2" type="ORF">FOZ62_012837</name>
</gene>
<proteinExistence type="predicted"/>
<evidence type="ECO:0000313" key="2">
    <source>
        <dbReference type="EMBL" id="KAF4731162.1"/>
    </source>
</evidence>
<reference evidence="2 3" key="1">
    <citation type="submission" date="2020-04" db="EMBL/GenBank/DDBJ databases">
        <title>Perkinsus olseni comparative genomics.</title>
        <authorList>
            <person name="Bogema D.R."/>
        </authorList>
    </citation>
    <scope>NUCLEOTIDE SEQUENCE [LARGE SCALE GENOMIC DNA]</scope>
    <source>
        <strain evidence="2">ATCC PRA-205</strain>
    </source>
</reference>
<feature type="non-terminal residue" evidence="2">
    <location>
        <position position="322"/>
    </location>
</feature>
<name>A0A7J6SF30_PEROL</name>
<comment type="caution">
    <text evidence="2">The sequence shown here is derived from an EMBL/GenBank/DDBJ whole genome shotgun (WGS) entry which is preliminary data.</text>
</comment>
<feature type="non-terminal residue" evidence="2">
    <location>
        <position position="1"/>
    </location>
</feature>
<organism evidence="2 3">
    <name type="scientific">Perkinsus olseni</name>
    <name type="common">Perkinsus atlanticus</name>
    <dbReference type="NCBI Taxonomy" id="32597"/>
    <lineage>
        <taxon>Eukaryota</taxon>
        <taxon>Sar</taxon>
        <taxon>Alveolata</taxon>
        <taxon>Perkinsozoa</taxon>
        <taxon>Perkinsea</taxon>
        <taxon>Perkinsida</taxon>
        <taxon>Perkinsidae</taxon>
        <taxon>Perkinsus</taxon>
    </lineage>
</organism>
<dbReference type="EMBL" id="JABANM010015383">
    <property type="protein sequence ID" value="KAF4731162.1"/>
    <property type="molecule type" value="Genomic_DNA"/>
</dbReference>
<evidence type="ECO:0000256" key="1">
    <source>
        <dbReference type="SAM" id="MobiDB-lite"/>
    </source>
</evidence>
<protein>
    <submittedName>
        <fullName evidence="2">Uncharacterized protein</fullName>
    </submittedName>
</protein>
<feature type="region of interest" description="Disordered" evidence="1">
    <location>
        <begin position="206"/>
        <end position="233"/>
    </location>
</feature>
<dbReference type="Proteomes" id="UP000574390">
    <property type="component" value="Unassembled WGS sequence"/>
</dbReference>
<evidence type="ECO:0000313" key="3">
    <source>
        <dbReference type="Proteomes" id="UP000574390"/>
    </source>
</evidence>
<feature type="region of interest" description="Disordered" evidence="1">
    <location>
        <begin position="111"/>
        <end position="141"/>
    </location>
</feature>